<organism evidence="2 3">
    <name type="scientific">Marmoricola endophyticus</name>
    <dbReference type="NCBI Taxonomy" id="2040280"/>
    <lineage>
        <taxon>Bacteria</taxon>
        <taxon>Bacillati</taxon>
        <taxon>Actinomycetota</taxon>
        <taxon>Actinomycetes</taxon>
        <taxon>Propionibacteriales</taxon>
        <taxon>Nocardioidaceae</taxon>
        <taxon>Marmoricola</taxon>
    </lineage>
</organism>
<reference evidence="2" key="2">
    <citation type="submission" date="2020-09" db="EMBL/GenBank/DDBJ databases">
        <authorList>
            <person name="Sun Q."/>
            <person name="Zhou Y."/>
        </authorList>
    </citation>
    <scope>NUCLEOTIDE SEQUENCE</scope>
    <source>
        <strain evidence="2">CGMCC 1.16067</strain>
    </source>
</reference>
<reference evidence="2" key="1">
    <citation type="journal article" date="2014" name="Int. J. Syst. Evol. Microbiol.">
        <title>Complete genome sequence of Corynebacterium casei LMG S-19264T (=DSM 44701T), isolated from a smear-ripened cheese.</title>
        <authorList>
            <consortium name="US DOE Joint Genome Institute (JGI-PGF)"/>
            <person name="Walter F."/>
            <person name="Albersmeier A."/>
            <person name="Kalinowski J."/>
            <person name="Ruckert C."/>
        </authorList>
    </citation>
    <scope>NUCLEOTIDE SEQUENCE</scope>
    <source>
        <strain evidence="2">CGMCC 1.16067</strain>
    </source>
</reference>
<accession>A0A917BS51</accession>
<evidence type="ECO:0000313" key="3">
    <source>
        <dbReference type="Proteomes" id="UP000649179"/>
    </source>
</evidence>
<dbReference type="RefSeq" id="WP_188781250.1">
    <property type="nucleotide sequence ID" value="NZ_BMKQ01000002.1"/>
</dbReference>
<dbReference type="Proteomes" id="UP000649179">
    <property type="component" value="Unassembled WGS sequence"/>
</dbReference>
<keyword evidence="3" id="KW-1185">Reference proteome</keyword>
<protein>
    <submittedName>
        <fullName evidence="2">Uncharacterized protein</fullName>
    </submittedName>
</protein>
<comment type="caution">
    <text evidence="2">The sequence shown here is derived from an EMBL/GenBank/DDBJ whole genome shotgun (WGS) entry which is preliminary data.</text>
</comment>
<feature type="region of interest" description="Disordered" evidence="1">
    <location>
        <begin position="38"/>
        <end position="59"/>
    </location>
</feature>
<name>A0A917BS51_9ACTN</name>
<evidence type="ECO:0000313" key="2">
    <source>
        <dbReference type="EMBL" id="GGF56950.1"/>
    </source>
</evidence>
<sequence length="192" mass="21057">MPNRADATAGVNSIHPRADVTMDIPDRSKAHLLGRSKQLTSHSTDAWLPPRTENSHLRGPDGEPAIKMDSLDVADGSTVSIAFESVGPRWRQGVLIATNGVLEIDGIADRIVTIWADEQPLGGDIFARESVGRVLVYNVWDSDRGKGRESLSYTSGMLIEELPDGSRRHRCNDIGRDPDFTSVVFRLSVQQP</sequence>
<proteinExistence type="predicted"/>
<gene>
    <name evidence="2" type="ORF">GCM10011519_33610</name>
</gene>
<evidence type="ECO:0000256" key="1">
    <source>
        <dbReference type="SAM" id="MobiDB-lite"/>
    </source>
</evidence>
<dbReference type="AlphaFoldDB" id="A0A917BS51"/>
<dbReference type="EMBL" id="BMKQ01000002">
    <property type="protein sequence ID" value="GGF56950.1"/>
    <property type="molecule type" value="Genomic_DNA"/>
</dbReference>